<feature type="transmembrane region" description="Helical" evidence="1">
    <location>
        <begin position="61"/>
        <end position="85"/>
    </location>
</feature>
<keyword evidence="3" id="KW-1185">Reference proteome</keyword>
<keyword evidence="1" id="KW-1133">Transmembrane helix</keyword>
<dbReference type="AlphaFoldDB" id="A0A432WLY0"/>
<evidence type="ECO:0000313" key="2">
    <source>
        <dbReference type="EMBL" id="RUO34785.1"/>
    </source>
</evidence>
<dbReference type="InterPro" id="IPR019690">
    <property type="entry name" value="DUF2569"/>
</dbReference>
<feature type="transmembrane region" description="Helical" evidence="1">
    <location>
        <begin position="97"/>
        <end position="120"/>
    </location>
</feature>
<sequence length="173" mass="19497">MTEPNNSDLKGLGGWLILVGIGVVINPIRLVIVSVLSYKPLFESGAWEQITTVGSGFYNPYLSYVIIGELVVNSIIILASIYLVYLFFSRHYLFPKVYISVVVFSLVFIVTDAWLVSIIIPDIPLFDPETVGEFIRVLITASIWIPYMLVSKRVRVTFVEKQADKNTLPHKNT</sequence>
<name>A0A432WLY0_9GAMM</name>
<evidence type="ECO:0000256" key="1">
    <source>
        <dbReference type="SAM" id="Phobius"/>
    </source>
</evidence>
<feature type="transmembrane region" description="Helical" evidence="1">
    <location>
        <begin position="132"/>
        <end position="150"/>
    </location>
</feature>
<keyword evidence="1" id="KW-0472">Membrane</keyword>
<keyword evidence="1" id="KW-0812">Transmembrane</keyword>
<evidence type="ECO:0000313" key="3">
    <source>
        <dbReference type="Proteomes" id="UP000287823"/>
    </source>
</evidence>
<proteinExistence type="predicted"/>
<accession>A0A432WLY0</accession>
<dbReference type="Proteomes" id="UP000287823">
    <property type="component" value="Unassembled WGS sequence"/>
</dbReference>
<protein>
    <submittedName>
        <fullName evidence="2">DUF2569 domain-containing protein</fullName>
    </submittedName>
</protein>
<organism evidence="2 3">
    <name type="scientific">Aliidiomarina soli</name>
    <dbReference type="NCBI Taxonomy" id="1928574"/>
    <lineage>
        <taxon>Bacteria</taxon>
        <taxon>Pseudomonadati</taxon>
        <taxon>Pseudomonadota</taxon>
        <taxon>Gammaproteobacteria</taxon>
        <taxon>Alteromonadales</taxon>
        <taxon>Idiomarinaceae</taxon>
        <taxon>Aliidiomarina</taxon>
    </lineage>
</organism>
<dbReference type="Pfam" id="PF10754">
    <property type="entry name" value="DUF2569"/>
    <property type="match status" value="1"/>
</dbReference>
<dbReference type="RefSeq" id="WP_126797823.1">
    <property type="nucleotide sequence ID" value="NZ_PIPO01000001.1"/>
</dbReference>
<comment type="caution">
    <text evidence="2">The sequence shown here is derived from an EMBL/GenBank/DDBJ whole genome shotgun (WGS) entry which is preliminary data.</text>
</comment>
<feature type="transmembrane region" description="Helical" evidence="1">
    <location>
        <begin position="12"/>
        <end position="38"/>
    </location>
</feature>
<dbReference type="EMBL" id="PIPO01000001">
    <property type="protein sequence ID" value="RUO34785.1"/>
    <property type="molecule type" value="Genomic_DNA"/>
</dbReference>
<gene>
    <name evidence="2" type="ORF">CWE14_01960</name>
</gene>
<reference evidence="2 3" key="1">
    <citation type="journal article" date="2011" name="Front. Microbiol.">
        <title>Genomic signatures of strain selection and enhancement in Bacillus atrophaeus var. globigii, a historical biowarfare simulant.</title>
        <authorList>
            <person name="Gibbons H.S."/>
            <person name="Broomall S.M."/>
            <person name="McNew L.A."/>
            <person name="Daligault H."/>
            <person name="Chapman C."/>
            <person name="Bruce D."/>
            <person name="Karavis M."/>
            <person name="Krepps M."/>
            <person name="McGregor P.A."/>
            <person name="Hong C."/>
            <person name="Park K.H."/>
            <person name="Akmal A."/>
            <person name="Feldman A."/>
            <person name="Lin J.S."/>
            <person name="Chang W.E."/>
            <person name="Higgs B.W."/>
            <person name="Demirev P."/>
            <person name="Lindquist J."/>
            <person name="Liem A."/>
            <person name="Fochler E."/>
            <person name="Read T.D."/>
            <person name="Tapia R."/>
            <person name="Johnson S."/>
            <person name="Bishop-Lilly K.A."/>
            <person name="Detter C."/>
            <person name="Han C."/>
            <person name="Sozhamannan S."/>
            <person name="Rosenzweig C.N."/>
            <person name="Skowronski E.W."/>
        </authorList>
    </citation>
    <scope>NUCLEOTIDE SEQUENCE [LARGE SCALE GENOMIC DNA]</scope>
    <source>
        <strain evidence="2 3">Y4G10-17</strain>
    </source>
</reference>